<reference evidence="5 6" key="1">
    <citation type="journal article" date="2012" name="J. Bacteriol.">
        <title>Genome sequence of proteorhodopsin-containing sea ice bacterium Glaciecola punicea ACAM 611T.</title>
        <authorList>
            <person name="Qin Q.-L."/>
            <person name="Xie B.-B."/>
            <person name="Shu Y.-L."/>
            <person name="Rong J.-C."/>
            <person name="Zhao D.-L."/>
            <person name="Zhang X.-Y."/>
            <person name="Chen X.-L."/>
            <person name="Zhou B.-C."/>
            <person name="Zhanga Y.-Z."/>
        </authorList>
    </citation>
    <scope>NUCLEOTIDE SEQUENCE [LARGE SCALE GENOMIC DNA]</scope>
    <source>
        <strain evidence="5 6">ACAM 611</strain>
    </source>
</reference>
<evidence type="ECO:0000256" key="3">
    <source>
        <dbReference type="RuleBase" id="RU363019"/>
    </source>
</evidence>
<dbReference type="eggNOG" id="COG0652">
    <property type="taxonomic scope" value="Bacteria"/>
</dbReference>
<keyword evidence="2 3" id="KW-0413">Isomerase</keyword>
<evidence type="ECO:0000259" key="4">
    <source>
        <dbReference type="PROSITE" id="PS50072"/>
    </source>
</evidence>
<dbReference type="PROSITE" id="PS50072">
    <property type="entry name" value="CSA_PPIASE_2"/>
    <property type="match status" value="1"/>
</dbReference>
<organism evidence="5 6">
    <name type="scientific">Glaciecola punicea ACAM 611</name>
    <dbReference type="NCBI Taxonomy" id="1121923"/>
    <lineage>
        <taxon>Bacteria</taxon>
        <taxon>Pseudomonadati</taxon>
        <taxon>Pseudomonadota</taxon>
        <taxon>Gammaproteobacteria</taxon>
        <taxon>Alteromonadales</taxon>
        <taxon>Alteromonadaceae</taxon>
        <taxon>Glaciecola</taxon>
    </lineage>
</organism>
<dbReference type="Proteomes" id="UP000053586">
    <property type="component" value="Unassembled WGS sequence"/>
</dbReference>
<evidence type="ECO:0000313" key="5">
    <source>
        <dbReference type="EMBL" id="GAB56683.1"/>
    </source>
</evidence>
<protein>
    <recommendedName>
        <fullName evidence="3">Peptidyl-prolyl cis-trans isomerase</fullName>
        <shortName evidence="3">PPIase</shortName>
        <ecNumber evidence="3">5.2.1.8</ecNumber>
    </recommendedName>
</protein>
<feature type="signal peptide" evidence="3">
    <location>
        <begin position="1"/>
        <end position="22"/>
    </location>
</feature>
<keyword evidence="3" id="KW-0732">Signal</keyword>
<dbReference type="EC" id="5.2.1.8" evidence="3"/>
<dbReference type="InterPro" id="IPR029000">
    <property type="entry name" value="Cyclophilin-like_dom_sf"/>
</dbReference>
<name>H5TEF6_9ALTE</name>
<dbReference type="OrthoDB" id="9807797at2"/>
<comment type="similarity">
    <text evidence="3">Belongs to the cyclophilin-type PPIase family.</text>
</comment>
<dbReference type="RefSeq" id="WP_006007098.1">
    <property type="nucleotide sequence ID" value="NZ_BAET01000031.1"/>
</dbReference>
<proteinExistence type="inferred from homology"/>
<dbReference type="AlphaFoldDB" id="H5TEF6"/>
<dbReference type="Gene3D" id="2.40.100.10">
    <property type="entry name" value="Cyclophilin-like"/>
    <property type="match status" value="1"/>
</dbReference>
<dbReference type="InterPro" id="IPR002130">
    <property type="entry name" value="Cyclophilin-type_PPIase_dom"/>
</dbReference>
<dbReference type="GO" id="GO:0003755">
    <property type="term" value="F:peptidyl-prolyl cis-trans isomerase activity"/>
    <property type="evidence" value="ECO:0007669"/>
    <property type="project" value="UniProtKB-UniRule"/>
</dbReference>
<dbReference type="InterPro" id="IPR044665">
    <property type="entry name" value="E_coli_cyclophilin_A-like"/>
</dbReference>
<dbReference type="PRINTS" id="PR00153">
    <property type="entry name" value="CSAPPISMRASE"/>
</dbReference>
<evidence type="ECO:0000256" key="1">
    <source>
        <dbReference type="ARBA" id="ARBA00023110"/>
    </source>
</evidence>
<sequence length="212" mass="23829">MSTFRLCIISILVVTTSFVAHSQARETPKTESPIGAAVQQDNFFPQVKFETSMGDIVIELSRAKAPVTVNNFLTYVKEEEYDNTLFHRIIAGYIVQGGAYTTDFTERKSNYKIINESGNGLKNEAYSIAMARMSDPHSAKRQFFFNMKDNDNLDPGRRWGYTVFGSVIEGKEVLDAISLVDTRVNPEIGFPDTPVENVVLKRAIIMPEPVFD</sequence>
<evidence type="ECO:0000256" key="2">
    <source>
        <dbReference type="ARBA" id="ARBA00023235"/>
    </source>
</evidence>
<accession>H5TEF6</accession>
<comment type="caution">
    <text evidence="5">The sequence shown here is derived from an EMBL/GenBank/DDBJ whole genome shotgun (WGS) entry which is preliminary data.</text>
</comment>
<feature type="chain" id="PRO_5006525548" description="Peptidyl-prolyl cis-trans isomerase" evidence="3">
    <location>
        <begin position="23"/>
        <end position="212"/>
    </location>
</feature>
<dbReference type="EMBL" id="BAET01000031">
    <property type="protein sequence ID" value="GAB56683.1"/>
    <property type="molecule type" value="Genomic_DNA"/>
</dbReference>
<comment type="catalytic activity">
    <reaction evidence="3">
        <text>[protein]-peptidylproline (omega=180) = [protein]-peptidylproline (omega=0)</text>
        <dbReference type="Rhea" id="RHEA:16237"/>
        <dbReference type="Rhea" id="RHEA-COMP:10747"/>
        <dbReference type="Rhea" id="RHEA-COMP:10748"/>
        <dbReference type="ChEBI" id="CHEBI:83833"/>
        <dbReference type="ChEBI" id="CHEBI:83834"/>
        <dbReference type="EC" id="5.2.1.8"/>
    </reaction>
</comment>
<keyword evidence="1 3" id="KW-0697">Rotamase</keyword>
<evidence type="ECO:0000313" key="6">
    <source>
        <dbReference type="Proteomes" id="UP000053586"/>
    </source>
</evidence>
<reference evidence="5 6" key="2">
    <citation type="journal article" date="2017" name="Antonie Van Leeuwenhoek">
        <title>Rhizobium rhizosphaerae sp. nov., a novel species isolated from rice rhizosphere.</title>
        <authorList>
            <person name="Zhao J.J."/>
            <person name="Zhang J."/>
            <person name="Zhang R.J."/>
            <person name="Zhang C.W."/>
            <person name="Yin H.Q."/>
            <person name="Zhang X.X."/>
        </authorList>
    </citation>
    <scope>NUCLEOTIDE SEQUENCE [LARGE SCALE GENOMIC DNA]</scope>
    <source>
        <strain evidence="5 6">ACAM 611</strain>
    </source>
</reference>
<keyword evidence="6" id="KW-1185">Reference proteome</keyword>
<feature type="domain" description="PPIase cyclophilin-type" evidence="4">
    <location>
        <begin position="43"/>
        <end position="205"/>
    </location>
</feature>
<comment type="function">
    <text evidence="3">PPIases accelerate the folding of proteins. It catalyzes the cis-trans isomerization of proline imidic peptide bonds in oligopeptides.</text>
</comment>
<dbReference type="PANTHER" id="PTHR43246">
    <property type="entry name" value="PEPTIDYL-PROLYL CIS-TRANS ISOMERASE CYP38, CHLOROPLASTIC"/>
    <property type="match status" value="1"/>
</dbReference>
<gene>
    <name evidence="5" type="primary">ppiA</name>
    <name evidence="5" type="ORF">GPUN_2568</name>
</gene>
<dbReference type="SUPFAM" id="SSF50891">
    <property type="entry name" value="Cyclophilin-like"/>
    <property type="match status" value="1"/>
</dbReference>
<dbReference type="Pfam" id="PF00160">
    <property type="entry name" value="Pro_isomerase"/>
    <property type="match status" value="1"/>
</dbReference>
<dbReference type="STRING" id="56804.BAE46_04730"/>